<feature type="region of interest" description="Disordered" evidence="1">
    <location>
        <begin position="20"/>
        <end position="63"/>
    </location>
</feature>
<gene>
    <name evidence="2" type="ORF">HF086_000185</name>
</gene>
<comment type="caution">
    <text evidence="2">The sequence shown here is derived from an EMBL/GenBank/DDBJ whole genome shotgun (WGS) entry which is preliminary data.</text>
</comment>
<dbReference type="Proteomes" id="UP000814243">
    <property type="component" value="Unassembled WGS sequence"/>
</dbReference>
<dbReference type="EMBL" id="JACEFF010000937">
    <property type="protein sequence ID" value="KAH9627800.1"/>
    <property type="molecule type" value="Genomic_DNA"/>
</dbReference>
<organism evidence="2 3">
    <name type="scientific">Spodoptera exigua</name>
    <name type="common">Beet armyworm</name>
    <name type="synonym">Noctua fulgens</name>
    <dbReference type="NCBI Taxonomy" id="7107"/>
    <lineage>
        <taxon>Eukaryota</taxon>
        <taxon>Metazoa</taxon>
        <taxon>Ecdysozoa</taxon>
        <taxon>Arthropoda</taxon>
        <taxon>Hexapoda</taxon>
        <taxon>Insecta</taxon>
        <taxon>Pterygota</taxon>
        <taxon>Neoptera</taxon>
        <taxon>Endopterygota</taxon>
        <taxon>Lepidoptera</taxon>
        <taxon>Glossata</taxon>
        <taxon>Ditrysia</taxon>
        <taxon>Noctuoidea</taxon>
        <taxon>Noctuidae</taxon>
        <taxon>Amphipyrinae</taxon>
        <taxon>Spodoptera</taxon>
    </lineage>
</organism>
<feature type="compositionally biased region" description="Pro residues" evidence="1">
    <location>
        <begin position="50"/>
        <end position="59"/>
    </location>
</feature>
<reference evidence="2" key="1">
    <citation type="journal article" date="2021" name="G3 (Bethesda)">
        <title>Genome and transcriptome analysis of the beet armyworm Spodoptera exigua reveals targets for pest control. .</title>
        <authorList>
            <person name="Simon S."/>
            <person name="Breeschoten T."/>
            <person name="Jansen H.J."/>
            <person name="Dirks R.P."/>
            <person name="Schranz M.E."/>
            <person name="Ros V.I.D."/>
        </authorList>
    </citation>
    <scope>NUCLEOTIDE SEQUENCE</scope>
    <source>
        <strain evidence="2">TB_SE_WUR_2020</strain>
    </source>
</reference>
<protein>
    <submittedName>
        <fullName evidence="2">Uncharacterized protein</fullName>
    </submittedName>
</protein>
<accession>A0A922S803</accession>
<feature type="compositionally biased region" description="Acidic residues" evidence="1">
    <location>
        <begin position="24"/>
        <end position="35"/>
    </location>
</feature>
<name>A0A922S803_SPOEX</name>
<dbReference type="AlphaFoldDB" id="A0A922S803"/>
<evidence type="ECO:0000313" key="2">
    <source>
        <dbReference type="EMBL" id="KAH9627800.1"/>
    </source>
</evidence>
<evidence type="ECO:0000256" key="1">
    <source>
        <dbReference type="SAM" id="MobiDB-lite"/>
    </source>
</evidence>
<proteinExistence type="predicted"/>
<sequence>MQQRACHLRWLCKDVGPLGRTETEDTCEDASDEVGEYSHKSNIEAAPEPVTSPPSPPPGASARALRAHNRARLHLLCSIVTTVVDLRMTAGSDGFMSSPSHGMKHRQLPESIPGNLMMKKRKLFLPDSLISE</sequence>
<evidence type="ECO:0000313" key="3">
    <source>
        <dbReference type="Proteomes" id="UP000814243"/>
    </source>
</evidence>